<dbReference type="GO" id="GO:0046872">
    <property type="term" value="F:metal ion binding"/>
    <property type="evidence" value="ECO:0007669"/>
    <property type="project" value="UniProtKB-KW"/>
</dbReference>
<dbReference type="Gene3D" id="2.60.120.260">
    <property type="entry name" value="Galactose-binding domain-like"/>
    <property type="match status" value="1"/>
</dbReference>
<evidence type="ECO:0000256" key="3">
    <source>
        <dbReference type="ARBA" id="ARBA00023002"/>
    </source>
</evidence>
<dbReference type="Proteomes" id="UP000557307">
    <property type="component" value="Unassembled WGS sequence"/>
</dbReference>
<dbReference type="SUPFAM" id="SSF51905">
    <property type="entry name" value="FAD/NAD(P)-binding domain"/>
    <property type="match status" value="1"/>
</dbReference>
<dbReference type="PANTHER" id="PTHR43498:SF1">
    <property type="entry name" value="COB--COM HETERODISULFIDE REDUCTASE IRON-SULFUR SUBUNIT A"/>
    <property type="match status" value="1"/>
</dbReference>
<comment type="caution">
    <text evidence="6">The sequence shown here is derived from an EMBL/GenBank/DDBJ whole genome shotgun (WGS) entry which is preliminary data.</text>
</comment>
<proteinExistence type="predicted"/>
<evidence type="ECO:0000313" key="7">
    <source>
        <dbReference type="Proteomes" id="UP000557307"/>
    </source>
</evidence>
<keyword evidence="3" id="KW-0560">Oxidoreductase</keyword>
<organism evidence="6 7">
    <name type="scientific">Rhabdobacter roseus</name>
    <dbReference type="NCBI Taxonomy" id="1655419"/>
    <lineage>
        <taxon>Bacteria</taxon>
        <taxon>Pseudomonadati</taxon>
        <taxon>Bacteroidota</taxon>
        <taxon>Cytophagia</taxon>
        <taxon>Cytophagales</taxon>
        <taxon>Cytophagaceae</taxon>
        <taxon>Rhabdobacter</taxon>
    </lineage>
</organism>
<accession>A0A840TI82</accession>
<dbReference type="GO" id="GO:0051539">
    <property type="term" value="F:4 iron, 4 sulfur cluster binding"/>
    <property type="evidence" value="ECO:0007669"/>
    <property type="project" value="UniProtKB-KW"/>
</dbReference>
<dbReference type="InterPro" id="IPR039650">
    <property type="entry name" value="HdrA-like"/>
</dbReference>
<dbReference type="EMBL" id="JACHGF010000002">
    <property type="protein sequence ID" value="MBB5283021.1"/>
    <property type="molecule type" value="Genomic_DNA"/>
</dbReference>
<keyword evidence="4" id="KW-0408">Iron</keyword>
<keyword evidence="2" id="KW-0479">Metal-binding</keyword>
<dbReference type="Gene3D" id="3.50.50.60">
    <property type="entry name" value="FAD/NAD(P)-binding domain"/>
    <property type="match status" value="1"/>
</dbReference>
<evidence type="ECO:0000256" key="4">
    <source>
        <dbReference type="ARBA" id="ARBA00023004"/>
    </source>
</evidence>
<evidence type="ECO:0008006" key="8">
    <source>
        <dbReference type="Google" id="ProtNLM"/>
    </source>
</evidence>
<sequence length="592" mass="66070">MILVEAENFGDTGGWVIDQQFMDQMGSPFLLAHGLGQPVADATTQVDFPEAGTYHVWVRTRDWTAPWRRAGGTSADWEAPGRFQLLLNDEPLDTEFGAEKADWHWQYGGARYLEKGTSQLTLRDLTGFDGRCDAIVFSTNPDEKLPDNGPELLLLRRKLLGFDGDPTEMGNFDLVVVGGGIAGICAAVSAARQGLQVALVQNRPLVGGNNSSDVRVQLGGKVNMEPYPAIGNLVNELDPQQVQNARPAEEYKDDLKLGLVENEPGVQLFRNVHVNEVEKEGTRIRAVVGQHVQTGERLRFRAPLFADCTGDANLGYLAGADYRIGRESRAETGETLAPEEADTMTMGSSVMWYSVEEEGQEFGFPETPWALQFDDQTCQKARKGDWDWETGLGRHQVDEFEYIRDYGLRAVFGNWSFLKNKSVRKDDFLNRKLEWVAYVAGKRESRRLLGDVILQQQDIDSSRQFPDGCVTTTWSIDLHHPRIIPGFEDEPFRARCVKTKIAPYAIPYRSLYSRNIDNLFMAGRNISVTHVALGTVRVMKTTGMMGEVVGLAAYLGTKYGASPRQVYEQYLEEFKEVLRAGVPALAETPAKL</sequence>
<protein>
    <recommendedName>
        <fullName evidence="8">FAD-dependent oxidoreductase</fullName>
    </recommendedName>
</protein>
<evidence type="ECO:0000256" key="2">
    <source>
        <dbReference type="ARBA" id="ARBA00022723"/>
    </source>
</evidence>
<keyword evidence="7" id="KW-1185">Reference proteome</keyword>
<evidence type="ECO:0000313" key="6">
    <source>
        <dbReference type="EMBL" id="MBB5283021.1"/>
    </source>
</evidence>
<dbReference type="GO" id="GO:0016491">
    <property type="term" value="F:oxidoreductase activity"/>
    <property type="evidence" value="ECO:0007669"/>
    <property type="project" value="UniProtKB-KW"/>
</dbReference>
<keyword evidence="5" id="KW-0411">Iron-sulfur</keyword>
<dbReference type="Pfam" id="PF12831">
    <property type="entry name" value="FAD_oxidored"/>
    <property type="match status" value="1"/>
</dbReference>
<evidence type="ECO:0000256" key="5">
    <source>
        <dbReference type="ARBA" id="ARBA00023014"/>
    </source>
</evidence>
<dbReference type="InterPro" id="IPR036188">
    <property type="entry name" value="FAD/NAD-bd_sf"/>
</dbReference>
<keyword evidence="1" id="KW-0004">4Fe-4S</keyword>
<reference evidence="6 7" key="1">
    <citation type="submission" date="2020-08" db="EMBL/GenBank/DDBJ databases">
        <title>Genomic Encyclopedia of Type Strains, Phase IV (KMG-IV): sequencing the most valuable type-strain genomes for metagenomic binning, comparative biology and taxonomic classification.</title>
        <authorList>
            <person name="Goeker M."/>
        </authorList>
    </citation>
    <scope>NUCLEOTIDE SEQUENCE [LARGE SCALE GENOMIC DNA]</scope>
    <source>
        <strain evidence="6 7">DSM 105074</strain>
    </source>
</reference>
<dbReference type="RefSeq" id="WP_184172060.1">
    <property type="nucleotide sequence ID" value="NZ_JACHGF010000002.1"/>
</dbReference>
<dbReference type="AlphaFoldDB" id="A0A840TI82"/>
<dbReference type="PANTHER" id="PTHR43498">
    <property type="entry name" value="FERREDOXIN:COB-COM HETERODISULFIDE REDUCTASE SUBUNIT A"/>
    <property type="match status" value="1"/>
</dbReference>
<evidence type="ECO:0000256" key="1">
    <source>
        <dbReference type="ARBA" id="ARBA00022485"/>
    </source>
</evidence>
<name>A0A840TI82_9BACT</name>
<gene>
    <name evidence="6" type="ORF">HNQ92_001147</name>
</gene>